<feature type="compositionally biased region" description="Polar residues" evidence="1">
    <location>
        <begin position="142"/>
        <end position="159"/>
    </location>
</feature>
<dbReference type="Proteomes" id="UP000663832">
    <property type="component" value="Unassembled WGS sequence"/>
</dbReference>
<evidence type="ECO:0000313" key="3">
    <source>
        <dbReference type="EMBL" id="CAF1548852.1"/>
    </source>
</evidence>
<dbReference type="OrthoDB" id="10054682at2759"/>
<name>A0A815WUQ8_9BILA</name>
<evidence type="ECO:0000313" key="4">
    <source>
        <dbReference type="Proteomes" id="UP000663832"/>
    </source>
</evidence>
<sequence>MSKIFQRVRGVFNRNNRRSKPTTPDTVVNPYDKRKKSKRNRTDEYDDDDSTDDDDIEDITGDDRSQKTQPQRQVNGTQQLLNEDRPLILSNPNNNNTQLRNITNGNQSNLPNNINTNINPPVNFNNPPINNSTLPPLAPFQPRTNEPTPRVPLNSTPEQSLDGLHSRTTPNRPPINRIPQPIVRRSLSPLIYRERPPLRISPHSTLIGLPANLNRQLHNPSSRPVRSSFTQRTNRPHSSFQSRNHFSNYEYDYPIEDIIIDKNIPSSIAMKINQAVEQDRVGNTHHIECRLVRNTPQHGLRHIREIPNQNYSYSYNQPQLIINEIPQVNYYYPQYDLNCIPIPINHYIAHSIPNDPMQNY</sequence>
<comment type="caution">
    <text evidence="3">The sequence shown here is derived from an EMBL/GenBank/DDBJ whole genome shotgun (WGS) entry which is preliminary data.</text>
</comment>
<feature type="compositionally biased region" description="Polar residues" evidence="1">
    <location>
        <begin position="67"/>
        <end position="81"/>
    </location>
</feature>
<accession>A0A815WUQ8</accession>
<evidence type="ECO:0000256" key="1">
    <source>
        <dbReference type="SAM" id="MobiDB-lite"/>
    </source>
</evidence>
<feature type="region of interest" description="Disordered" evidence="1">
    <location>
        <begin position="214"/>
        <end position="243"/>
    </location>
</feature>
<evidence type="ECO:0000313" key="2">
    <source>
        <dbReference type="EMBL" id="CAF1351681.1"/>
    </source>
</evidence>
<feature type="compositionally biased region" description="Acidic residues" evidence="1">
    <location>
        <begin position="44"/>
        <end position="60"/>
    </location>
</feature>
<proteinExistence type="predicted"/>
<dbReference type="EMBL" id="CAJNOI010000832">
    <property type="protein sequence ID" value="CAF1351681.1"/>
    <property type="molecule type" value="Genomic_DNA"/>
</dbReference>
<dbReference type="AlphaFoldDB" id="A0A815WUQ8"/>
<dbReference type="Proteomes" id="UP000663877">
    <property type="component" value="Unassembled WGS sequence"/>
</dbReference>
<feature type="region of interest" description="Disordered" evidence="1">
    <location>
        <begin position="1"/>
        <end position="179"/>
    </location>
</feature>
<keyword evidence="4" id="KW-1185">Reference proteome</keyword>
<reference evidence="3" key="1">
    <citation type="submission" date="2021-02" db="EMBL/GenBank/DDBJ databases">
        <authorList>
            <person name="Nowell W R."/>
        </authorList>
    </citation>
    <scope>NUCLEOTIDE SEQUENCE</scope>
</reference>
<gene>
    <name evidence="2" type="ORF">BJG266_LOCUS34989</name>
    <name evidence="3" type="ORF">QVE165_LOCUS46910</name>
</gene>
<dbReference type="EMBL" id="CAJNOM010000716">
    <property type="protein sequence ID" value="CAF1548852.1"/>
    <property type="molecule type" value="Genomic_DNA"/>
</dbReference>
<feature type="compositionally biased region" description="Low complexity" evidence="1">
    <location>
        <begin position="91"/>
        <end position="131"/>
    </location>
</feature>
<protein>
    <submittedName>
        <fullName evidence="3">Uncharacterized protein</fullName>
    </submittedName>
</protein>
<organism evidence="3 4">
    <name type="scientific">Adineta steineri</name>
    <dbReference type="NCBI Taxonomy" id="433720"/>
    <lineage>
        <taxon>Eukaryota</taxon>
        <taxon>Metazoa</taxon>
        <taxon>Spiralia</taxon>
        <taxon>Gnathifera</taxon>
        <taxon>Rotifera</taxon>
        <taxon>Eurotatoria</taxon>
        <taxon>Bdelloidea</taxon>
        <taxon>Adinetida</taxon>
        <taxon>Adinetidae</taxon>
        <taxon>Adineta</taxon>
    </lineage>
</organism>
<feature type="compositionally biased region" description="Low complexity" evidence="1">
    <location>
        <begin position="167"/>
        <end position="179"/>
    </location>
</feature>